<dbReference type="Gramene" id="Zm00001eb078500_T001">
    <property type="protein sequence ID" value="Zm00001eb078500_P001"/>
    <property type="gene ID" value="Zm00001eb078500"/>
</dbReference>
<reference evidence="1" key="3">
    <citation type="submission" date="2021-05" db="UniProtKB">
        <authorList>
            <consortium name="EnsemblPlants"/>
        </authorList>
    </citation>
    <scope>IDENTIFICATION</scope>
    <source>
        <strain evidence="1">cv. B73</strain>
    </source>
</reference>
<dbReference type="AlphaFoldDB" id="A0A804ME22"/>
<evidence type="ECO:0000313" key="2">
    <source>
        <dbReference type="Proteomes" id="UP000007305"/>
    </source>
</evidence>
<name>A0A804ME22_MAIZE</name>
<protein>
    <submittedName>
        <fullName evidence="1">Uncharacterized protein</fullName>
    </submittedName>
</protein>
<keyword evidence="2" id="KW-1185">Reference proteome</keyword>
<proteinExistence type="predicted"/>
<evidence type="ECO:0000313" key="1">
    <source>
        <dbReference type="EnsemblPlants" id="Zm00001eb078500_P001"/>
    </source>
</evidence>
<reference evidence="2" key="1">
    <citation type="submission" date="2015-12" db="EMBL/GenBank/DDBJ databases">
        <title>Update maize B73 reference genome by single molecule sequencing technologies.</title>
        <authorList>
            <consortium name="Maize Genome Sequencing Project"/>
            <person name="Ware D."/>
        </authorList>
    </citation>
    <scope>NUCLEOTIDE SEQUENCE [LARGE SCALE GENOMIC DNA]</scope>
    <source>
        <strain evidence="2">cv. B73</strain>
    </source>
</reference>
<dbReference type="Proteomes" id="UP000007305">
    <property type="component" value="Chromosome 2"/>
</dbReference>
<sequence length="362" mass="38387">MVCSSAAVEAGHYGRLLVLPDALLKEVSLALQGNELHPVEGVGDVVHLPVPQRHEQAVGDELDVLAHEPAVHSDQRDGERVANELTLDVDGVGNDLADAGLIELAPKEVIKEAGEVAVEALVPGDELIRESEARHEAALLEPEDGAEGAREEDALDAGEGNEALGKALPAVDPAHGPVGLAAYGGDGFDGAEEAVLLGAIADVGLEQQRVHLRVDVLDGDLEAVKGARLGDLDIGHEAGGEVLEHDAVGGGEEGEHVGDEVALVGGEGRVPVARVRGEVHLLGSPEGRHRLLVELPNLRVPDREHGEAVGRLRQQRLLHVARGDERRRGRHRRRGWKIRRVGYWRISVKLCELGNGGSGIDL</sequence>
<reference evidence="1" key="2">
    <citation type="submission" date="2019-07" db="EMBL/GenBank/DDBJ databases">
        <authorList>
            <person name="Seetharam A."/>
            <person name="Woodhouse M."/>
            <person name="Cannon E."/>
        </authorList>
    </citation>
    <scope>NUCLEOTIDE SEQUENCE [LARGE SCALE GENOMIC DNA]</scope>
    <source>
        <strain evidence="1">cv. B73</strain>
    </source>
</reference>
<dbReference type="EnsemblPlants" id="Zm00001eb078500_T001">
    <property type="protein sequence ID" value="Zm00001eb078500_P001"/>
    <property type="gene ID" value="Zm00001eb078500"/>
</dbReference>
<accession>A0A804ME22</accession>
<dbReference type="InParanoid" id="A0A804ME22"/>
<organism evidence="1 2">
    <name type="scientific">Zea mays</name>
    <name type="common">Maize</name>
    <dbReference type="NCBI Taxonomy" id="4577"/>
    <lineage>
        <taxon>Eukaryota</taxon>
        <taxon>Viridiplantae</taxon>
        <taxon>Streptophyta</taxon>
        <taxon>Embryophyta</taxon>
        <taxon>Tracheophyta</taxon>
        <taxon>Spermatophyta</taxon>
        <taxon>Magnoliopsida</taxon>
        <taxon>Liliopsida</taxon>
        <taxon>Poales</taxon>
        <taxon>Poaceae</taxon>
        <taxon>PACMAD clade</taxon>
        <taxon>Panicoideae</taxon>
        <taxon>Andropogonodae</taxon>
        <taxon>Andropogoneae</taxon>
        <taxon>Tripsacinae</taxon>
        <taxon>Zea</taxon>
    </lineage>
</organism>